<dbReference type="EMBL" id="MF966379">
    <property type="protein sequence ID" value="ATZ81581.1"/>
    <property type="molecule type" value="Genomic_DNA"/>
</dbReference>
<dbReference type="Proteomes" id="UP000290195">
    <property type="component" value="Segment"/>
</dbReference>
<evidence type="ECO:0000256" key="1">
    <source>
        <dbReference type="SAM" id="MobiDB-lite"/>
    </source>
</evidence>
<sequence>MGIKNGAPEIIPFLKNGIYNRNASSYKVMVDGELMRYKGMIQSNLTKHNVEEAIAVTSYDYLHNTLMNIGTSIGRIPEEVIIYMDGSRVANKETTRADFRFDAQLIRTIFQDICNEHGHKVIELPHGESELQMYLQRDRKSPLNVFLTNDSDMISICYGHKALSKTSQFILMNENENFIRRNELKTRNITDNNIEYKNSNDIVDSCVWVNCARNGITLIGFDFIDTKFLYTQDSFRVFISLCGTDFTHSLLTTSMVSGILTAKDCDKHYINSLTDINQIAACFQMLGIRSGGTIKRHTPQIKDRNKMGKKFNSYDPNEIVQSIKMYRDYISFGSMANITIPRPNMAIICRQYLYAMRGQDSNFVKKNLMSWACKTTLQEAVENLIKYHGTYNGSDDESDLINNNGKSTKSPTKRKSKHDSNSNDLLHQEKIPKFEIQMENYGFKIVSAE</sequence>
<evidence type="ECO:0000313" key="2">
    <source>
        <dbReference type="EMBL" id="ATZ81581.1"/>
    </source>
</evidence>
<dbReference type="OrthoDB" id="7291at10239"/>
<reference evidence="2" key="1">
    <citation type="journal article" date="2018" name="Infect. Genet. Evol.">
        <title>The dynamic evolution of Drosophila innubila Nudivirus.</title>
        <authorList>
            <person name="Hill T."/>
            <person name="Unckless R.L."/>
        </authorList>
    </citation>
    <scope>NUCLEOTIDE SEQUENCE [LARGE SCALE GENOMIC DNA]</scope>
    <source>
        <strain evidence="2">DiNV_CH01M</strain>
    </source>
</reference>
<gene>
    <name evidence="2" type="ORF">DiNV_CH01M_ORF93</name>
</gene>
<accession>A0A2H4UXD5</accession>
<feature type="region of interest" description="Disordered" evidence="1">
    <location>
        <begin position="396"/>
        <end position="429"/>
    </location>
</feature>
<organism evidence="2">
    <name type="scientific">Drosophila innubila nudivirus</name>
    <dbReference type="NCBI Taxonomy" id="2057187"/>
    <lineage>
        <taxon>Viruses</taxon>
        <taxon>Viruses incertae sedis</taxon>
        <taxon>Naldaviricetes</taxon>
        <taxon>Lefavirales</taxon>
        <taxon>Nudiviridae</taxon>
        <taxon>Alphanudivirus</taxon>
        <taxon>Alphanudivirus droinnubilae</taxon>
    </lineage>
</organism>
<keyword evidence="3" id="KW-1185">Reference proteome</keyword>
<protein>
    <submittedName>
        <fullName evidence="2">PolH/gran</fullName>
    </submittedName>
</protein>
<proteinExistence type="predicted"/>
<evidence type="ECO:0000313" key="3">
    <source>
        <dbReference type="Proteomes" id="UP000290195"/>
    </source>
</evidence>
<feature type="compositionally biased region" description="Basic and acidic residues" evidence="1">
    <location>
        <begin position="418"/>
        <end position="429"/>
    </location>
</feature>
<name>A0A2H4UXD5_9VIRU</name>